<name>A0A1Y2B9Y7_9TREE</name>
<keyword evidence="3" id="KW-1185">Reference proteome</keyword>
<gene>
    <name evidence="2" type="ORF">BCR39DRAFT_526157</name>
</gene>
<dbReference type="InParanoid" id="A0A1Y2B9Y7"/>
<dbReference type="EMBL" id="MCFC01000014">
    <property type="protein sequence ID" value="ORY31659.1"/>
    <property type="molecule type" value="Genomic_DNA"/>
</dbReference>
<reference evidence="2 3" key="1">
    <citation type="submission" date="2016-07" db="EMBL/GenBank/DDBJ databases">
        <title>Pervasive Adenine N6-methylation of Active Genes in Fungi.</title>
        <authorList>
            <consortium name="DOE Joint Genome Institute"/>
            <person name="Mondo S.J."/>
            <person name="Dannebaum R.O."/>
            <person name="Kuo R.C."/>
            <person name="Labutti K."/>
            <person name="Haridas S."/>
            <person name="Kuo A."/>
            <person name="Salamov A."/>
            <person name="Ahrendt S.R."/>
            <person name="Lipzen A."/>
            <person name="Sullivan W."/>
            <person name="Andreopoulos W.B."/>
            <person name="Clum A."/>
            <person name="Lindquist E."/>
            <person name="Daum C."/>
            <person name="Ramamoorthy G.K."/>
            <person name="Gryganskyi A."/>
            <person name="Culley D."/>
            <person name="Magnuson J.K."/>
            <person name="James T.Y."/>
            <person name="O'Malley M.A."/>
            <person name="Stajich J.E."/>
            <person name="Spatafora J.W."/>
            <person name="Visel A."/>
            <person name="Grigoriev I.V."/>
        </authorList>
    </citation>
    <scope>NUCLEOTIDE SEQUENCE [LARGE SCALE GENOMIC DNA]</scope>
    <source>
        <strain evidence="2 3">68-887.2</strain>
    </source>
</reference>
<evidence type="ECO:0000256" key="1">
    <source>
        <dbReference type="SAM" id="MobiDB-lite"/>
    </source>
</evidence>
<proteinExistence type="predicted"/>
<sequence>MSRNRVPSTPRRSTASSRETRSPTGPLASSSHGRRLFPINEDEVMTIDDSPTPPSSPTLSTRAGSRALTAQRELFDRPFSAFSDGHITYRGSEIPWQRPREVSPFQRVQRARKEIGEGSGSGSGSGLQQVVGSPLPGNVYEACGRLLQVIKNALTPTLTEDEKTRIVSTPDEKLKVATTFRFVVDTLLGSEMNDTRTKIIDRVMDDQDPEGDPNITKENVSVLLGILSTSLRYLFSGSQNDFISPSSQNRTKSRSVRQAEWWASFRASLVFPAQDLRDEMNEAQVDRVLGSLRVIWIRDETSILESIKPHMTGRDSLRDTVEMVGELCKAIKNLLFSIG</sequence>
<organism evidence="2 3">
    <name type="scientific">Naematelia encephala</name>
    <dbReference type="NCBI Taxonomy" id="71784"/>
    <lineage>
        <taxon>Eukaryota</taxon>
        <taxon>Fungi</taxon>
        <taxon>Dikarya</taxon>
        <taxon>Basidiomycota</taxon>
        <taxon>Agaricomycotina</taxon>
        <taxon>Tremellomycetes</taxon>
        <taxon>Tremellales</taxon>
        <taxon>Naemateliaceae</taxon>
        <taxon>Naematelia</taxon>
    </lineage>
</organism>
<accession>A0A1Y2B9Y7</accession>
<evidence type="ECO:0000313" key="2">
    <source>
        <dbReference type="EMBL" id="ORY31659.1"/>
    </source>
</evidence>
<comment type="caution">
    <text evidence="2">The sequence shown here is derived from an EMBL/GenBank/DDBJ whole genome shotgun (WGS) entry which is preliminary data.</text>
</comment>
<feature type="compositionally biased region" description="Low complexity" evidence="1">
    <location>
        <begin position="1"/>
        <end position="17"/>
    </location>
</feature>
<dbReference type="AlphaFoldDB" id="A0A1Y2B9Y7"/>
<protein>
    <submittedName>
        <fullName evidence="2">Uncharacterized protein</fullName>
    </submittedName>
</protein>
<feature type="region of interest" description="Disordered" evidence="1">
    <location>
        <begin position="1"/>
        <end position="65"/>
    </location>
</feature>
<evidence type="ECO:0000313" key="3">
    <source>
        <dbReference type="Proteomes" id="UP000193986"/>
    </source>
</evidence>
<dbReference type="Proteomes" id="UP000193986">
    <property type="component" value="Unassembled WGS sequence"/>
</dbReference>